<protein>
    <submittedName>
        <fullName evidence="1">Uncharacterized protein</fullName>
    </submittedName>
</protein>
<dbReference type="AlphaFoldDB" id="A0AA38KPH4"/>
<gene>
    <name evidence="1" type="ORF">GGU10DRAFT_276747</name>
</gene>
<evidence type="ECO:0000313" key="1">
    <source>
        <dbReference type="EMBL" id="KAJ3781866.1"/>
    </source>
</evidence>
<organism evidence="1 2">
    <name type="scientific">Lentinula aff. detonsa</name>
    <dbReference type="NCBI Taxonomy" id="2804958"/>
    <lineage>
        <taxon>Eukaryota</taxon>
        <taxon>Fungi</taxon>
        <taxon>Dikarya</taxon>
        <taxon>Basidiomycota</taxon>
        <taxon>Agaricomycotina</taxon>
        <taxon>Agaricomycetes</taxon>
        <taxon>Agaricomycetidae</taxon>
        <taxon>Agaricales</taxon>
        <taxon>Marasmiineae</taxon>
        <taxon>Omphalotaceae</taxon>
        <taxon>Lentinula</taxon>
    </lineage>
</organism>
<evidence type="ECO:0000313" key="2">
    <source>
        <dbReference type="Proteomes" id="UP001163798"/>
    </source>
</evidence>
<accession>A0AA38KPH4</accession>
<dbReference type="Proteomes" id="UP001163798">
    <property type="component" value="Unassembled WGS sequence"/>
</dbReference>
<comment type="caution">
    <text evidence="1">The sequence shown here is derived from an EMBL/GenBank/DDBJ whole genome shotgun (WGS) entry which is preliminary data.</text>
</comment>
<feature type="non-terminal residue" evidence="1">
    <location>
        <position position="1"/>
    </location>
</feature>
<keyword evidence="2" id="KW-1185">Reference proteome</keyword>
<proteinExistence type="predicted"/>
<name>A0AA38KPH4_9AGAR</name>
<sequence length="63" mass="7222">LHMRSRFSNRSERFADAYRKGCTGSLAAWITKRFQGHRVIPKNMEEILADYADKGPKNIIPAT</sequence>
<dbReference type="EMBL" id="MU793517">
    <property type="protein sequence ID" value="KAJ3781866.1"/>
    <property type="molecule type" value="Genomic_DNA"/>
</dbReference>
<reference evidence="1" key="1">
    <citation type="submission" date="2022-08" db="EMBL/GenBank/DDBJ databases">
        <authorList>
            <consortium name="DOE Joint Genome Institute"/>
            <person name="Min B."/>
            <person name="Riley R."/>
            <person name="Sierra-Patev S."/>
            <person name="Naranjo-Ortiz M."/>
            <person name="Looney B."/>
            <person name="Konkel Z."/>
            <person name="Slot J.C."/>
            <person name="Sakamoto Y."/>
            <person name="Steenwyk J.L."/>
            <person name="Rokas A."/>
            <person name="Carro J."/>
            <person name="Camarero S."/>
            <person name="Ferreira P."/>
            <person name="Molpeceres G."/>
            <person name="Ruiz-Duenas F.J."/>
            <person name="Serrano A."/>
            <person name="Henrissat B."/>
            <person name="Drula E."/>
            <person name="Hughes K.W."/>
            <person name="Mata J.L."/>
            <person name="Ishikawa N.K."/>
            <person name="Vargas-Isla R."/>
            <person name="Ushijima S."/>
            <person name="Smith C.A."/>
            <person name="Ahrendt S."/>
            <person name="Andreopoulos W."/>
            <person name="He G."/>
            <person name="Labutti K."/>
            <person name="Lipzen A."/>
            <person name="Ng V."/>
            <person name="Sandor L."/>
            <person name="Barry K."/>
            <person name="Martinez A.T."/>
            <person name="Xiao Y."/>
            <person name="Gibbons J.G."/>
            <person name="Terashima K."/>
            <person name="Hibbett D.S."/>
            <person name="Grigoriev I.V."/>
        </authorList>
    </citation>
    <scope>NUCLEOTIDE SEQUENCE</scope>
    <source>
        <strain evidence="1">TFB10291</strain>
    </source>
</reference>